<dbReference type="WBParaSite" id="ECPE_0000259901-mRNA-1">
    <property type="protein sequence ID" value="ECPE_0000259901-mRNA-1"/>
    <property type="gene ID" value="ECPE_0000259901"/>
</dbReference>
<sequence>MILLVILFGMYLLEQSAEGRAVERNRLYKWNGDPELLWYQRQVVDNHRGADYFEPWFVTKRDAYADMPWGRRR</sequence>
<dbReference type="Proteomes" id="UP000272942">
    <property type="component" value="Unassembled WGS sequence"/>
</dbReference>
<keyword evidence="1" id="KW-0732">Signal</keyword>
<gene>
    <name evidence="2" type="ORF">ECPE_LOCUS2596</name>
</gene>
<evidence type="ECO:0000313" key="3">
    <source>
        <dbReference type="Proteomes" id="UP000272942"/>
    </source>
</evidence>
<proteinExistence type="predicted"/>
<reference evidence="2 3" key="2">
    <citation type="submission" date="2018-11" db="EMBL/GenBank/DDBJ databases">
        <authorList>
            <consortium name="Pathogen Informatics"/>
        </authorList>
    </citation>
    <scope>NUCLEOTIDE SEQUENCE [LARGE SCALE GENOMIC DNA]</scope>
    <source>
        <strain evidence="2 3">Egypt</strain>
    </source>
</reference>
<keyword evidence="3" id="KW-1185">Reference proteome</keyword>
<feature type="chain" id="PRO_5043137855" evidence="1">
    <location>
        <begin position="20"/>
        <end position="73"/>
    </location>
</feature>
<feature type="signal peptide" evidence="1">
    <location>
        <begin position="1"/>
        <end position="19"/>
    </location>
</feature>
<evidence type="ECO:0000313" key="4">
    <source>
        <dbReference type="WBParaSite" id="ECPE_0000259901-mRNA-1"/>
    </source>
</evidence>
<reference evidence="4" key="1">
    <citation type="submission" date="2016-06" db="UniProtKB">
        <authorList>
            <consortium name="WormBaseParasite"/>
        </authorList>
    </citation>
    <scope>IDENTIFICATION</scope>
</reference>
<dbReference type="AlphaFoldDB" id="A0A183A6L1"/>
<evidence type="ECO:0000256" key="1">
    <source>
        <dbReference type="SAM" id="SignalP"/>
    </source>
</evidence>
<name>A0A183A6L1_9TREM</name>
<dbReference type="EMBL" id="UZAN01039721">
    <property type="protein sequence ID" value="VDP66912.1"/>
    <property type="molecule type" value="Genomic_DNA"/>
</dbReference>
<accession>A0A183A6L1</accession>
<organism evidence="4">
    <name type="scientific">Echinostoma caproni</name>
    <dbReference type="NCBI Taxonomy" id="27848"/>
    <lineage>
        <taxon>Eukaryota</taxon>
        <taxon>Metazoa</taxon>
        <taxon>Spiralia</taxon>
        <taxon>Lophotrochozoa</taxon>
        <taxon>Platyhelminthes</taxon>
        <taxon>Trematoda</taxon>
        <taxon>Digenea</taxon>
        <taxon>Plagiorchiida</taxon>
        <taxon>Echinostomata</taxon>
        <taxon>Echinostomatoidea</taxon>
        <taxon>Echinostomatidae</taxon>
        <taxon>Echinostoma</taxon>
    </lineage>
</organism>
<protein>
    <submittedName>
        <fullName evidence="2 4">Uncharacterized protein</fullName>
    </submittedName>
</protein>
<evidence type="ECO:0000313" key="2">
    <source>
        <dbReference type="EMBL" id="VDP66912.1"/>
    </source>
</evidence>